<keyword evidence="2" id="KW-0813">Transport</keyword>
<dbReference type="GO" id="GO:0005886">
    <property type="term" value="C:plasma membrane"/>
    <property type="evidence" value="ECO:0007669"/>
    <property type="project" value="TreeGrafter"/>
</dbReference>
<feature type="transmembrane region" description="Helical" evidence="7">
    <location>
        <begin position="253"/>
        <end position="273"/>
    </location>
</feature>
<feature type="region of interest" description="Disordered" evidence="6">
    <location>
        <begin position="1"/>
        <end position="49"/>
    </location>
</feature>
<evidence type="ECO:0000313" key="9">
    <source>
        <dbReference type="EMBL" id="CAI6339965.1"/>
    </source>
</evidence>
<evidence type="ECO:0000256" key="1">
    <source>
        <dbReference type="ARBA" id="ARBA00004141"/>
    </source>
</evidence>
<comment type="subcellular location">
    <subcellularLocation>
        <location evidence="1">Membrane</location>
        <topology evidence="1">Multi-pass membrane protein</topology>
    </subcellularLocation>
</comment>
<dbReference type="PANTHER" id="PTHR23501">
    <property type="entry name" value="MAJOR FACILITATOR SUPERFAMILY"/>
    <property type="match status" value="1"/>
</dbReference>
<comment type="caution">
    <text evidence="9">The sequence shown here is derived from an EMBL/GenBank/DDBJ whole genome shotgun (WGS) entry which is preliminary data.</text>
</comment>
<reference evidence="9" key="1">
    <citation type="submission" date="2023-01" db="EMBL/GenBank/DDBJ databases">
        <authorList>
            <person name="Van Ghelder C."/>
            <person name="Rancurel C."/>
        </authorList>
    </citation>
    <scope>NUCLEOTIDE SEQUENCE</scope>
    <source>
        <strain evidence="9">CNCM I-4278</strain>
    </source>
</reference>
<feature type="transmembrane region" description="Helical" evidence="7">
    <location>
        <begin position="181"/>
        <end position="200"/>
    </location>
</feature>
<feature type="transmembrane region" description="Helical" evidence="7">
    <location>
        <begin position="94"/>
        <end position="112"/>
    </location>
</feature>
<evidence type="ECO:0000256" key="7">
    <source>
        <dbReference type="SAM" id="Phobius"/>
    </source>
</evidence>
<dbReference type="Gene3D" id="1.20.1250.20">
    <property type="entry name" value="MFS general substrate transporter like domains"/>
    <property type="match status" value="1"/>
</dbReference>
<keyword evidence="4 7" id="KW-1133">Transmembrane helix</keyword>
<feature type="compositionally biased region" description="Polar residues" evidence="6">
    <location>
        <begin position="7"/>
        <end position="24"/>
    </location>
</feature>
<dbReference type="InterPro" id="IPR001958">
    <property type="entry name" value="Tet-R_TetA/multi-R_MdtG-like"/>
</dbReference>
<name>A0A9W4XTE3_9PLEO</name>
<dbReference type="AlphaFoldDB" id="A0A9W4XTE3"/>
<keyword evidence="10" id="KW-1185">Reference proteome</keyword>
<keyword evidence="5 7" id="KW-0472">Membrane</keyword>
<keyword evidence="3 7" id="KW-0812">Transmembrane</keyword>
<organism evidence="9 10">
    <name type="scientific">Periconia digitata</name>
    <dbReference type="NCBI Taxonomy" id="1303443"/>
    <lineage>
        <taxon>Eukaryota</taxon>
        <taxon>Fungi</taxon>
        <taxon>Dikarya</taxon>
        <taxon>Ascomycota</taxon>
        <taxon>Pezizomycotina</taxon>
        <taxon>Dothideomycetes</taxon>
        <taxon>Pleosporomycetidae</taxon>
        <taxon>Pleosporales</taxon>
        <taxon>Massarineae</taxon>
        <taxon>Periconiaceae</taxon>
        <taxon>Periconia</taxon>
    </lineage>
</organism>
<dbReference type="EMBL" id="CAOQHR010000010">
    <property type="protein sequence ID" value="CAI6339965.1"/>
    <property type="molecule type" value="Genomic_DNA"/>
</dbReference>
<feature type="transmembrane region" description="Helical" evidence="7">
    <location>
        <begin position="360"/>
        <end position="380"/>
    </location>
</feature>
<evidence type="ECO:0000259" key="8">
    <source>
        <dbReference type="PROSITE" id="PS50850"/>
    </source>
</evidence>
<feature type="domain" description="Major facilitator superfamily (MFS) profile" evidence="8">
    <location>
        <begin position="59"/>
        <end position="559"/>
    </location>
</feature>
<sequence length="559" mass="59822">MDDIELQSRQPPTLNARASKTSLGISVEHKNDSTTPSPPRDTSPSPQSQFPEGARLIFLTLGLMLSILLAALDFSIIATAIPAITTEFNSISNIAWYGSAYSITNGAFKLVWGKAYQHFPLKRVFMLTVTLFELGNIICGAAQSSEALILGRVVAGLGGGGVMTGAFIIIAVSVGEDKRPAFMGVVSATFGISSVAGPLLGGGLTGSVGWRWCFWINLPIGALAVAIVALSFRSPLTPPREMKRIQRFASLDIGGGLLVTSFFTCFVLGMHYSSISPWTSPRVLCSLIGSFLSFCAFVFNEYKMGDKAMVHAHLLRRPKVALNLAFMFFFAGVFQPLQYTLPVQFQSVDAASPSQSGVRLIPLLLGVSVFTATSNVLLTWWRHYKPLLLGGAMLATAGTISIYSVDKPASTRTWIGFEMLTGMGIGIALQIPMIYNQALVEKDEVALVTPLSLFSENVGTTLFVASGEAAFAQGLVRYLKASLPELDPKVVVDAGALQIRSLFRDEELRMVLGGYLHGCRVSHLLAVSCGAVTCLVAVAAAGPGMVREVRERLGKSHAG</sequence>
<dbReference type="PRINTS" id="PR01035">
    <property type="entry name" value="TCRTETA"/>
</dbReference>
<protein>
    <recommendedName>
        <fullName evidence="8">Major facilitator superfamily (MFS) profile domain-containing protein</fullName>
    </recommendedName>
</protein>
<accession>A0A9W4XTE3</accession>
<dbReference type="GO" id="GO:0022857">
    <property type="term" value="F:transmembrane transporter activity"/>
    <property type="evidence" value="ECO:0007669"/>
    <property type="project" value="InterPro"/>
</dbReference>
<evidence type="ECO:0000256" key="3">
    <source>
        <dbReference type="ARBA" id="ARBA00022692"/>
    </source>
</evidence>
<dbReference type="SUPFAM" id="SSF103473">
    <property type="entry name" value="MFS general substrate transporter"/>
    <property type="match status" value="1"/>
</dbReference>
<dbReference type="InterPro" id="IPR020846">
    <property type="entry name" value="MFS_dom"/>
</dbReference>
<evidence type="ECO:0000256" key="6">
    <source>
        <dbReference type="SAM" id="MobiDB-lite"/>
    </source>
</evidence>
<evidence type="ECO:0000256" key="5">
    <source>
        <dbReference type="ARBA" id="ARBA00023136"/>
    </source>
</evidence>
<feature type="transmembrane region" description="Helical" evidence="7">
    <location>
        <begin position="124"/>
        <end position="143"/>
    </location>
</feature>
<dbReference type="Pfam" id="PF07690">
    <property type="entry name" value="MFS_1"/>
    <property type="match status" value="1"/>
</dbReference>
<evidence type="ECO:0000256" key="4">
    <source>
        <dbReference type="ARBA" id="ARBA00022989"/>
    </source>
</evidence>
<proteinExistence type="predicted"/>
<feature type="transmembrane region" description="Helical" evidence="7">
    <location>
        <begin position="524"/>
        <end position="546"/>
    </location>
</feature>
<evidence type="ECO:0000313" key="10">
    <source>
        <dbReference type="Proteomes" id="UP001152607"/>
    </source>
</evidence>
<dbReference type="PANTHER" id="PTHR23501:SF177">
    <property type="entry name" value="MAJOR FACILITATOR SUPERFAMILY (MFS) PROFILE DOMAIN-CONTAINING PROTEIN-RELATED"/>
    <property type="match status" value="1"/>
</dbReference>
<gene>
    <name evidence="9" type="ORF">PDIGIT_LOCUS13131</name>
</gene>
<dbReference type="PROSITE" id="PS50850">
    <property type="entry name" value="MFS"/>
    <property type="match status" value="1"/>
</dbReference>
<feature type="transmembrane region" description="Helical" evidence="7">
    <location>
        <begin position="320"/>
        <end position="340"/>
    </location>
</feature>
<feature type="transmembrane region" description="Helical" evidence="7">
    <location>
        <begin position="387"/>
        <end position="405"/>
    </location>
</feature>
<dbReference type="InterPro" id="IPR036259">
    <property type="entry name" value="MFS_trans_sf"/>
</dbReference>
<feature type="transmembrane region" description="Helical" evidence="7">
    <location>
        <begin position="149"/>
        <end position="174"/>
    </location>
</feature>
<dbReference type="InterPro" id="IPR011701">
    <property type="entry name" value="MFS"/>
</dbReference>
<feature type="transmembrane region" description="Helical" evidence="7">
    <location>
        <begin position="56"/>
        <end position="82"/>
    </location>
</feature>
<dbReference type="Proteomes" id="UP001152607">
    <property type="component" value="Unassembled WGS sequence"/>
</dbReference>
<feature type="transmembrane region" description="Helical" evidence="7">
    <location>
        <begin position="279"/>
        <end position="299"/>
    </location>
</feature>
<dbReference type="OrthoDB" id="10021397at2759"/>
<evidence type="ECO:0000256" key="2">
    <source>
        <dbReference type="ARBA" id="ARBA00022448"/>
    </source>
</evidence>
<feature type="transmembrane region" description="Helical" evidence="7">
    <location>
        <begin position="212"/>
        <end position="232"/>
    </location>
</feature>